<evidence type="ECO:0000313" key="3">
    <source>
        <dbReference type="EMBL" id="KAJ0960185.1"/>
    </source>
</evidence>
<reference evidence="3 4" key="1">
    <citation type="journal article" date="2022" name="Hortic Res">
        <title>The genome of Dioscorea zingiberensis sheds light on the biosynthesis, origin and evolution of the medicinally important diosgenin saponins.</title>
        <authorList>
            <person name="Li Y."/>
            <person name="Tan C."/>
            <person name="Li Z."/>
            <person name="Guo J."/>
            <person name="Li S."/>
            <person name="Chen X."/>
            <person name="Wang C."/>
            <person name="Dai X."/>
            <person name="Yang H."/>
            <person name="Song W."/>
            <person name="Hou L."/>
            <person name="Xu J."/>
            <person name="Tong Z."/>
            <person name="Xu A."/>
            <person name="Yuan X."/>
            <person name="Wang W."/>
            <person name="Yang Q."/>
            <person name="Chen L."/>
            <person name="Sun Z."/>
            <person name="Wang K."/>
            <person name="Pan B."/>
            <person name="Chen J."/>
            <person name="Bao Y."/>
            <person name="Liu F."/>
            <person name="Qi X."/>
            <person name="Gang D.R."/>
            <person name="Wen J."/>
            <person name="Li J."/>
        </authorList>
    </citation>
    <scope>NUCLEOTIDE SEQUENCE [LARGE SCALE GENOMIC DNA]</scope>
    <source>
        <strain evidence="3">Dzin_1.0</strain>
    </source>
</reference>
<dbReference type="InterPro" id="IPR051504">
    <property type="entry name" value="Plant_metabolite_acyltrans"/>
</dbReference>
<dbReference type="GO" id="GO:0016747">
    <property type="term" value="F:acyltransferase activity, transferring groups other than amino-acyl groups"/>
    <property type="evidence" value="ECO:0007669"/>
    <property type="project" value="UniProtKB-ARBA"/>
</dbReference>
<comment type="caution">
    <text evidence="3">The sequence shown here is derived from an EMBL/GenBank/DDBJ whole genome shotgun (WGS) entry which is preliminary data.</text>
</comment>
<evidence type="ECO:0000256" key="1">
    <source>
        <dbReference type="ARBA" id="ARBA00022679"/>
    </source>
</evidence>
<proteinExistence type="predicted"/>
<dbReference type="Gene3D" id="3.30.559.10">
    <property type="entry name" value="Chloramphenicol acetyltransferase-like domain"/>
    <property type="match status" value="2"/>
</dbReference>
<name>A0A9D5BTE1_9LILI</name>
<evidence type="ECO:0000256" key="2">
    <source>
        <dbReference type="ARBA" id="ARBA00023315"/>
    </source>
</evidence>
<dbReference type="SUPFAM" id="SSF52777">
    <property type="entry name" value="CoA-dependent acyltransferases"/>
    <property type="match status" value="1"/>
</dbReference>
<accession>A0A9D5BTE1</accession>
<keyword evidence="1" id="KW-0808">Transferase</keyword>
<protein>
    <submittedName>
        <fullName evidence="3">Uncharacterized protein</fullName>
    </submittedName>
</protein>
<dbReference type="Proteomes" id="UP001085076">
    <property type="component" value="Unassembled WGS sequence"/>
</dbReference>
<keyword evidence="2" id="KW-0012">Acyltransferase</keyword>
<keyword evidence="4" id="KW-1185">Reference proteome</keyword>
<dbReference type="Pfam" id="PF02458">
    <property type="entry name" value="Transferase"/>
    <property type="match status" value="1"/>
</dbReference>
<dbReference type="EMBL" id="JAGGNH010000102">
    <property type="protein sequence ID" value="KAJ0960185.1"/>
    <property type="molecule type" value="Genomic_DNA"/>
</dbReference>
<sequence length="439" mass="48008">MAASRRKTSGLGRIRVTNVTRVCPEFTSTTPQPNLKLSFFDVLFVGKPPITRLLLYPSAPPLRSASHSLISSLSLALSRFLPLSGRLAASDEAEITFSGDGIAFSEAEAEGEIWQIANDDVHDWEGFRSLVPDLEARELLAVQVTGFAGGGLALGFTFDHLAADGRSIWTFMEAWAEICRAGGVMKPEMTGAAVVFDRSLIVYPTGDSISRHFIERLAPSYPLRHTSNQHGDHGTAKLSRRTFLLTSGNIKSLKERAASTATTVSTFVAIVSHIWITAIQAKKLNHDDPTILVFFADCRDRLQPPLGPNFFGNCVKICTVKAVSGELIKGGDHGLSFACMALQEEIRKVGENPLEELERWTEVFSELSEGRMVVVSASPRFRVYDMDFGWGRPGRVELVCMTLDGHVALVEGKEEGSIQVSIALPPSQMDVFASLFHLV</sequence>
<gene>
    <name evidence="3" type="ORF">J5N97_002031</name>
</gene>
<dbReference type="AlphaFoldDB" id="A0A9D5BTE1"/>
<dbReference type="OrthoDB" id="683650at2759"/>
<organism evidence="3 4">
    <name type="scientific">Dioscorea zingiberensis</name>
    <dbReference type="NCBI Taxonomy" id="325984"/>
    <lineage>
        <taxon>Eukaryota</taxon>
        <taxon>Viridiplantae</taxon>
        <taxon>Streptophyta</taxon>
        <taxon>Embryophyta</taxon>
        <taxon>Tracheophyta</taxon>
        <taxon>Spermatophyta</taxon>
        <taxon>Magnoliopsida</taxon>
        <taxon>Liliopsida</taxon>
        <taxon>Dioscoreales</taxon>
        <taxon>Dioscoreaceae</taxon>
        <taxon>Dioscorea</taxon>
    </lineage>
</organism>
<dbReference type="InterPro" id="IPR023213">
    <property type="entry name" value="CAT-like_dom_sf"/>
</dbReference>
<dbReference type="PANTHER" id="PTHR31625">
    <property type="match status" value="1"/>
</dbReference>
<evidence type="ECO:0000313" key="4">
    <source>
        <dbReference type="Proteomes" id="UP001085076"/>
    </source>
</evidence>